<evidence type="ECO:0008006" key="5">
    <source>
        <dbReference type="Google" id="ProtNLM"/>
    </source>
</evidence>
<reference evidence="3 4" key="1">
    <citation type="journal article" date="2009" name="Nat. Genet.">
        <title>The genome of the cucumber, Cucumis sativus L.</title>
        <authorList>
            <person name="Huang S."/>
            <person name="Li R."/>
            <person name="Zhang Z."/>
            <person name="Li L."/>
            <person name="Gu X."/>
            <person name="Fan W."/>
            <person name="Lucas W.J."/>
            <person name="Wang X."/>
            <person name="Xie B."/>
            <person name="Ni P."/>
            <person name="Ren Y."/>
            <person name="Zhu H."/>
            <person name="Li J."/>
            <person name="Lin K."/>
            <person name="Jin W."/>
            <person name="Fei Z."/>
            <person name="Li G."/>
            <person name="Staub J."/>
            <person name="Kilian A."/>
            <person name="van der Vossen E.A."/>
            <person name="Wu Y."/>
            <person name="Guo J."/>
            <person name="He J."/>
            <person name="Jia Z."/>
            <person name="Ren Y."/>
            <person name="Tian G."/>
            <person name="Lu Y."/>
            <person name="Ruan J."/>
            <person name="Qian W."/>
            <person name="Wang M."/>
            <person name="Huang Q."/>
            <person name="Li B."/>
            <person name="Xuan Z."/>
            <person name="Cao J."/>
            <person name="Asan"/>
            <person name="Wu Z."/>
            <person name="Zhang J."/>
            <person name="Cai Q."/>
            <person name="Bai Y."/>
            <person name="Zhao B."/>
            <person name="Han Y."/>
            <person name="Li Y."/>
            <person name="Li X."/>
            <person name="Wang S."/>
            <person name="Shi Q."/>
            <person name="Liu S."/>
            <person name="Cho W.K."/>
            <person name="Kim J.Y."/>
            <person name="Xu Y."/>
            <person name="Heller-Uszynska K."/>
            <person name="Miao H."/>
            <person name="Cheng Z."/>
            <person name="Zhang S."/>
            <person name="Wu J."/>
            <person name="Yang Y."/>
            <person name="Kang H."/>
            <person name="Li M."/>
            <person name="Liang H."/>
            <person name="Ren X."/>
            <person name="Shi Z."/>
            <person name="Wen M."/>
            <person name="Jian M."/>
            <person name="Yang H."/>
            <person name="Zhang G."/>
            <person name="Yang Z."/>
            <person name="Chen R."/>
            <person name="Liu S."/>
            <person name="Li J."/>
            <person name="Ma L."/>
            <person name="Liu H."/>
            <person name="Zhou Y."/>
            <person name="Zhao J."/>
            <person name="Fang X."/>
            <person name="Li G."/>
            <person name="Fang L."/>
            <person name="Li Y."/>
            <person name="Liu D."/>
            <person name="Zheng H."/>
            <person name="Zhang Y."/>
            <person name="Qin N."/>
            <person name="Li Z."/>
            <person name="Yang G."/>
            <person name="Yang S."/>
            <person name="Bolund L."/>
            <person name="Kristiansen K."/>
            <person name="Zheng H."/>
            <person name="Li S."/>
            <person name="Zhang X."/>
            <person name="Yang H."/>
            <person name="Wang J."/>
            <person name="Sun R."/>
            <person name="Zhang B."/>
            <person name="Jiang S."/>
            <person name="Wang J."/>
            <person name="Du Y."/>
            <person name="Li S."/>
        </authorList>
    </citation>
    <scope>NUCLEOTIDE SEQUENCE [LARGE SCALE GENOMIC DNA]</scope>
    <source>
        <strain evidence="4">cv. 9930</strain>
    </source>
</reference>
<dbReference type="PANTHER" id="PTHR13780">
    <property type="entry name" value="AMP-ACTIVATED PROTEIN KINASE, GAMMA REGULATORY SUBUNIT"/>
    <property type="match status" value="1"/>
</dbReference>
<dbReference type="OrthoDB" id="681454at2759"/>
<dbReference type="OMA" id="NIINHDM"/>
<protein>
    <recommendedName>
        <fullName evidence="5">CBS domain-containing protein</fullName>
    </recommendedName>
</protein>
<dbReference type="InterPro" id="IPR046342">
    <property type="entry name" value="CBS_dom_sf"/>
</dbReference>
<dbReference type="KEGG" id="csv:101205244"/>
<accession>A0A0A0KHL3</accession>
<gene>
    <name evidence="3" type="ORF">Csa_6G517230</name>
</gene>
<dbReference type="STRING" id="3659.A0A0A0KHL3"/>
<keyword evidence="4" id="KW-1185">Reference proteome</keyword>
<evidence type="ECO:0000256" key="1">
    <source>
        <dbReference type="ARBA" id="ARBA00022737"/>
    </source>
</evidence>
<dbReference type="PANTHER" id="PTHR13780:SF39">
    <property type="entry name" value="CBS DOMAIN-CONTAINING PROTEIN CBSX5-LIKE"/>
    <property type="match status" value="1"/>
</dbReference>
<organism evidence="3 4">
    <name type="scientific">Cucumis sativus</name>
    <name type="common">Cucumber</name>
    <dbReference type="NCBI Taxonomy" id="3659"/>
    <lineage>
        <taxon>Eukaryota</taxon>
        <taxon>Viridiplantae</taxon>
        <taxon>Streptophyta</taxon>
        <taxon>Embryophyta</taxon>
        <taxon>Tracheophyta</taxon>
        <taxon>Spermatophyta</taxon>
        <taxon>Magnoliopsida</taxon>
        <taxon>eudicotyledons</taxon>
        <taxon>Gunneridae</taxon>
        <taxon>Pentapetalae</taxon>
        <taxon>rosids</taxon>
        <taxon>fabids</taxon>
        <taxon>Cucurbitales</taxon>
        <taxon>Cucurbitaceae</taxon>
        <taxon>Benincaseae</taxon>
        <taxon>Cucumis</taxon>
    </lineage>
</organism>
<dbReference type="EMBL" id="CM002927">
    <property type="protein sequence ID" value="KGN49215.1"/>
    <property type="molecule type" value="Genomic_DNA"/>
</dbReference>
<keyword evidence="2" id="KW-0129">CBS domain</keyword>
<evidence type="ECO:0000256" key="2">
    <source>
        <dbReference type="ARBA" id="ARBA00023122"/>
    </source>
</evidence>
<name>A0A0A0KHL3_CUCSA</name>
<reference evidence="3 4" key="4">
    <citation type="journal article" date="2011" name="BMC Genomics">
        <title>RNA-Seq improves annotation of protein-coding genes in the cucumber genome.</title>
        <authorList>
            <person name="Li Z."/>
            <person name="Zhang Z."/>
            <person name="Yan P."/>
            <person name="Huang S."/>
            <person name="Fei Z."/>
            <person name="Lin K."/>
        </authorList>
    </citation>
    <scope>NUCLEOTIDE SEQUENCE [LARGE SCALE GENOMIC DNA]</scope>
    <source>
        <strain evidence="4">cv. 9930</strain>
    </source>
</reference>
<evidence type="ECO:0000313" key="3">
    <source>
        <dbReference type="EMBL" id="KGN49215.1"/>
    </source>
</evidence>
<dbReference type="InterPro" id="IPR050511">
    <property type="entry name" value="AMPK_gamma/SDS23_families"/>
</dbReference>
<dbReference type="Gramene" id="KGN49215">
    <property type="protein sequence ID" value="KGN49215"/>
    <property type="gene ID" value="Csa_6G517230"/>
</dbReference>
<sequence>MAVRLLDHQLSDICLGKPALTSISLSATLADALSALKKLGENYISVWNCSSHYSKSSSHYDCRCIGKISVLDVVLFLCKEENLSQPALALQSSVSVLIPPVPVLVRHLEPHASLMEAIDLLLEGAQNLVVPIQTRTSAKSREKVLEVVAPFDCPLHNGLEYCWITQEDIIRYLLNSIGLFSPTSITPVNSLNAIDTVNILALHYDDPALSALPLLSQAIIHQSSIAIVDSDGKLIGEISPLTLNSFDETITAAIVTLSAGELMAYVNCNDPPEYLVQLVKDRLEGRNLRGLLEWVEEESAMSAMSSCSSFCSSSSDDDSGSWWGRSGKLRKCSTRQVRRSSEVAVCNPRSSLVAVMIQALALRVPYMWVTEEDECLVGIITFTSMLKVFHERLKSMC</sequence>
<proteinExistence type="predicted"/>
<reference evidence="3 4" key="3">
    <citation type="journal article" date="2010" name="BMC Genomics">
        <title>Transcriptome sequencing and comparative analysis of cucumber flowers with different sex types.</title>
        <authorList>
            <person name="Guo S."/>
            <person name="Zheng Y."/>
            <person name="Joung J.G."/>
            <person name="Liu S."/>
            <person name="Zhang Z."/>
            <person name="Crasta O.R."/>
            <person name="Sobral B.W."/>
            <person name="Xu Y."/>
            <person name="Huang S."/>
            <person name="Fei Z."/>
        </authorList>
    </citation>
    <scope>NUCLEOTIDE SEQUENCE [LARGE SCALE GENOMIC DNA]</scope>
    <source>
        <strain evidence="4">cv. 9930</strain>
    </source>
</reference>
<reference evidence="3 4" key="2">
    <citation type="journal article" date="2009" name="PLoS ONE">
        <title>An integrated genetic and cytogenetic map of the cucumber genome.</title>
        <authorList>
            <person name="Ren Y."/>
            <person name="Zhang Z."/>
            <person name="Liu J."/>
            <person name="Staub J.E."/>
            <person name="Han Y."/>
            <person name="Cheng Z."/>
            <person name="Li X."/>
            <person name="Lu J."/>
            <person name="Miao H."/>
            <person name="Kang H."/>
            <person name="Xie B."/>
            <person name="Gu X."/>
            <person name="Wang X."/>
            <person name="Du Y."/>
            <person name="Jin W."/>
            <person name="Huang S."/>
        </authorList>
    </citation>
    <scope>NUCLEOTIDE SEQUENCE [LARGE SCALE GENOMIC DNA]</scope>
    <source>
        <strain evidence="4">cv. 9930</strain>
    </source>
</reference>
<dbReference type="Proteomes" id="UP000029981">
    <property type="component" value="Chromosome 6"/>
</dbReference>
<dbReference type="eggNOG" id="KOG1764">
    <property type="taxonomic scope" value="Eukaryota"/>
</dbReference>
<evidence type="ECO:0000313" key="4">
    <source>
        <dbReference type="Proteomes" id="UP000029981"/>
    </source>
</evidence>
<keyword evidence="1" id="KW-0677">Repeat</keyword>
<dbReference type="AlphaFoldDB" id="A0A0A0KHL3"/>
<dbReference type="SUPFAM" id="SSF54631">
    <property type="entry name" value="CBS-domain pair"/>
    <property type="match status" value="2"/>
</dbReference>